<feature type="region of interest" description="Disordered" evidence="3">
    <location>
        <begin position="418"/>
        <end position="453"/>
    </location>
</feature>
<dbReference type="Proteomes" id="UP000827092">
    <property type="component" value="Unassembled WGS sequence"/>
</dbReference>
<dbReference type="SUPFAM" id="SSF55550">
    <property type="entry name" value="SH2 domain"/>
    <property type="match status" value="1"/>
</dbReference>
<reference evidence="5 6" key="1">
    <citation type="journal article" date="2022" name="Nat. Ecol. Evol.">
        <title>A masculinizing supergene underlies an exaggerated male reproductive morph in a spider.</title>
        <authorList>
            <person name="Hendrickx F."/>
            <person name="De Corte Z."/>
            <person name="Sonet G."/>
            <person name="Van Belleghem S.M."/>
            <person name="Kostlbacher S."/>
            <person name="Vangestel C."/>
        </authorList>
    </citation>
    <scope>NUCLEOTIDE SEQUENCE [LARGE SCALE GENOMIC DNA]</scope>
    <source>
        <strain evidence="5">W744_W776</strain>
    </source>
</reference>
<dbReference type="GO" id="GO:0005737">
    <property type="term" value="C:cytoplasm"/>
    <property type="evidence" value="ECO:0007669"/>
    <property type="project" value="UniProtKB-ARBA"/>
</dbReference>
<dbReference type="Pfam" id="PF00017">
    <property type="entry name" value="SH2"/>
    <property type="match status" value="1"/>
</dbReference>
<feature type="region of interest" description="Disordered" evidence="3">
    <location>
        <begin position="130"/>
        <end position="190"/>
    </location>
</feature>
<feature type="domain" description="SH2" evidence="4">
    <location>
        <begin position="731"/>
        <end position="831"/>
    </location>
</feature>
<feature type="compositionally biased region" description="Polar residues" evidence="3">
    <location>
        <begin position="175"/>
        <end position="188"/>
    </location>
</feature>
<dbReference type="PANTHER" id="PTHR14098:SF14">
    <property type="entry name" value="SH2 DOMAIN-CONTAINING PROTEIN"/>
    <property type="match status" value="1"/>
</dbReference>
<feature type="compositionally biased region" description="Polar residues" evidence="3">
    <location>
        <begin position="430"/>
        <end position="448"/>
    </location>
</feature>
<evidence type="ECO:0000256" key="3">
    <source>
        <dbReference type="SAM" id="MobiDB-lite"/>
    </source>
</evidence>
<dbReference type="InterPro" id="IPR051751">
    <property type="entry name" value="Immunoreceptor_sig_adapters"/>
</dbReference>
<dbReference type="GO" id="GO:0035556">
    <property type="term" value="P:intracellular signal transduction"/>
    <property type="evidence" value="ECO:0007669"/>
    <property type="project" value="TreeGrafter"/>
</dbReference>
<dbReference type="InterPro" id="IPR036860">
    <property type="entry name" value="SH2_dom_sf"/>
</dbReference>
<evidence type="ECO:0000259" key="4">
    <source>
        <dbReference type="PROSITE" id="PS50001"/>
    </source>
</evidence>
<dbReference type="PROSITE" id="PS50001">
    <property type="entry name" value="SH2"/>
    <property type="match status" value="1"/>
</dbReference>
<name>A0AAV6VZN6_9ARAC</name>
<dbReference type="PANTHER" id="PTHR14098">
    <property type="entry name" value="SH2 DOMAIN CONTAINING PROTEIN"/>
    <property type="match status" value="1"/>
</dbReference>
<proteinExistence type="predicted"/>
<organism evidence="5 6">
    <name type="scientific">Oedothorax gibbosus</name>
    <dbReference type="NCBI Taxonomy" id="931172"/>
    <lineage>
        <taxon>Eukaryota</taxon>
        <taxon>Metazoa</taxon>
        <taxon>Ecdysozoa</taxon>
        <taxon>Arthropoda</taxon>
        <taxon>Chelicerata</taxon>
        <taxon>Arachnida</taxon>
        <taxon>Araneae</taxon>
        <taxon>Araneomorphae</taxon>
        <taxon>Entelegynae</taxon>
        <taxon>Araneoidea</taxon>
        <taxon>Linyphiidae</taxon>
        <taxon>Erigoninae</taxon>
        <taxon>Oedothorax</taxon>
    </lineage>
</organism>
<dbReference type="EMBL" id="JAFNEN010000001">
    <property type="protein sequence ID" value="KAG8202065.1"/>
    <property type="molecule type" value="Genomic_DNA"/>
</dbReference>
<dbReference type="Gene3D" id="3.30.505.10">
    <property type="entry name" value="SH2 domain"/>
    <property type="match status" value="1"/>
</dbReference>
<keyword evidence="6" id="KW-1185">Reference proteome</keyword>
<evidence type="ECO:0000313" key="6">
    <source>
        <dbReference type="Proteomes" id="UP000827092"/>
    </source>
</evidence>
<dbReference type="InterPro" id="IPR000980">
    <property type="entry name" value="SH2"/>
</dbReference>
<evidence type="ECO:0000256" key="1">
    <source>
        <dbReference type="ARBA" id="ARBA00022999"/>
    </source>
</evidence>
<gene>
    <name evidence="5" type="ORF">JTE90_010429</name>
</gene>
<sequence length="842" mass="96148">MSNFQPQIPLSNETEFASDGSWCSDFDDFSETSEVWNIPLSEDYSKEIEDNKINEHIEAKLYGNMPPLQCSSAKNILESETTTTSAPRKELSETKFGAIPKTAFSYLNNELHQNLKPNLLNKDLRQSTKHLDDEREKLNSRNTPPLPVKPSIKPLNINNANHNNNKKTKEGLEINQHSNIVTSPQKTPSKLKPEAFSFLSKVIKNQPPFKKEDTTIPFERRNDEQLSPSLVDEEKRISDSTTKSMNFIERNKCESFEPQPTAPFLYDFEDSFTQTVDPVLSPLQIKNTNKTVQQDEKNTTKPPLPDRPPPVSKFPPEIFSQHLSPKTGVSNEHNFKPNSQVQVIPDIAIHCSVTDPAILKIEQKHEPLVQEMQNKHKRERVMSDRPNDVSIKSIEEMDIIKYPRNHSLPDDINIPNLKKISERPLPPLPISTTSKMNQNTNIKPQNDISESKTIKKDLRADISVANQFRSEIETATSWPNRNASALTSEQPVQILQDTRLEDQTFEKQYKPDLKPKPKKRIDIISQQTNVSSQTFHSQQEISAALRTRLQNGSSKRLVNVSYEEPKNQSDLPSYIDQEDSKRFSDIMTSSKQVISSYDKSDRIDSKRISPARKISDIDEIQQAIIRPTLPQKLRTTQRSLSCTSLVQTFKDIGFSIWSNNDKEKRKSEGRNSSEFTSKNFPPEIRHIEKSTIGSPTTAFSADKEIVSKGLFVHEEEIGGIQNQRKSITSSAWYHHLNARDAQRLLLSLGEDGTFLIRPSTNPTADIQYTSCVVYSGRVFNLHIRRKPNGQYALGKEKHGEMTFSSISDLIKYHQEVPIEIRPTSRSLRHEFIYVYLRVTPPK</sequence>
<dbReference type="GO" id="GO:0007169">
    <property type="term" value="P:cell surface receptor protein tyrosine kinase signaling pathway"/>
    <property type="evidence" value="ECO:0007669"/>
    <property type="project" value="TreeGrafter"/>
</dbReference>
<keyword evidence="1 2" id="KW-0727">SH2 domain</keyword>
<accession>A0AAV6VZN6</accession>
<dbReference type="AlphaFoldDB" id="A0AAV6VZN6"/>
<feature type="region of interest" description="Disordered" evidence="3">
    <location>
        <begin position="284"/>
        <end position="310"/>
    </location>
</feature>
<protein>
    <recommendedName>
        <fullName evidence="4">SH2 domain-containing protein</fullName>
    </recommendedName>
</protein>
<evidence type="ECO:0000256" key="2">
    <source>
        <dbReference type="PROSITE-ProRule" id="PRU00191"/>
    </source>
</evidence>
<comment type="caution">
    <text evidence="5">The sequence shown here is derived from an EMBL/GenBank/DDBJ whole genome shotgun (WGS) entry which is preliminary data.</text>
</comment>
<evidence type="ECO:0000313" key="5">
    <source>
        <dbReference type="EMBL" id="KAG8202065.1"/>
    </source>
</evidence>
<feature type="compositionally biased region" description="Basic and acidic residues" evidence="3">
    <location>
        <begin position="130"/>
        <end position="139"/>
    </location>
</feature>
<dbReference type="SMART" id="SM00252">
    <property type="entry name" value="SH2"/>
    <property type="match status" value="1"/>
</dbReference>